<feature type="compositionally biased region" description="Polar residues" evidence="15">
    <location>
        <begin position="32"/>
        <end position="41"/>
    </location>
</feature>
<dbReference type="GO" id="GO:0003887">
    <property type="term" value="F:DNA-directed DNA polymerase activity"/>
    <property type="evidence" value="ECO:0007669"/>
    <property type="project" value="InterPro"/>
</dbReference>
<evidence type="ECO:0000256" key="14">
    <source>
        <dbReference type="PIRSR" id="PIRSR036573-2"/>
    </source>
</evidence>
<dbReference type="RefSeq" id="XP_020114494.1">
    <property type="nucleotide sequence ID" value="XM_020258905.1"/>
</dbReference>
<feature type="region of interest" description="Disordered" evidence="15">
    <location>
        <begin position="23"/>
        <end position="63"/>
    </location>
</feature>
<proteinExistence type="inferred from homology"/>
<keyword evidence="4 13" id="KW-0237">DNA synthesis</keyword>
<feature type="binding site" evidence="14">
    <location>
        <position position="477"/>
    </location>
    <ligand>
        <name>Mg(2+)</name>
        <dbReference type="ChEBI" id="CHEBI:18420"/>
        <label>1</label>
    </ligand>
</feature>
<dbReference type="GO" id="GO:0003684">
    <property type="term" value="F:damaged DNA binding"/>
    <property type="evidence" value="ECO:0007669"/>
    <property type="project" value="UniProtKB-UniRule"/>
</dbReference>
<dbReference type="Gene3D" id="3.40.50.10190">
    <property type="entry name" value="BRCT domain"/>
    <property type="match status" value="1"/>
</dbReference>
<feature type="domain" description="BRCT" evidence="16">
    <location>
        <begin position="91"/>
        <end position="182"/>
    </location>
</feature>
<dbReference type="InterPro" id="IPR043128">
    <property type="entry name" value="Rev_trsase/Diguanyl_cyclase"/>
</dbReference>
<evidence type="ECO:0000256" key="15">
    <source>
        <dbReference type="SAM" id="MobiDB-lite"/>
    </source>
</evidence>
<dbReference type="Pfam" id="PF11799">
    <property type="entry name" value="IMS_C"/>
    <property type="match status" value="1"/>
</dbReference>
<evidence type="ECO:0000256" key="9">
    <source>
        <dbReference type="ARBA" id="ARBA00022842"/>
    </source>
</evidence>
<evidence type="ECO:0000313" key="19">
    <source>
        <dbReference type="RefSeq" id="XP_020114494.1"/>
    </source>
</evidence>
<dbReference type="Pfam" id="PF21999">
    <property type="entry name" value="IMS_HHH_1"/>
    <property type="match status" value="1"/>
</dbReference>
<dbReference type="InterPro" id="IPR012112">
    <property type="entry name" value="REV1"/>
</dbReference>
<keyword evidence="5 13" id="KW-0808">Transferase</keyword>
<dbReference type="CDD" id="cd17719">
    <property type="entry name" value="BRCT_Rev1"/>
    <property type="match status" value="1"/>
</dbReference>
<keyword evidence="18" id="KW-1185">Reference proteome</keyword>
<organism evidence="18 19">
    <name type="scientific">Ananas comosus</name>
    <name type="common">Pineapple</name>
    <name type="synonym">Ananas ananas</name>
    <dbReference type="NCBI Taxonomy" id="4615"/>
    <lineage>
        <taxon>Eukaryota</taxon>
        <taxon>Viridiplantae</taxon>
        <taxon>Streptophyta</taxon>
        <taxon>Embryophyta</taxon>
        <taxon>Tracheophyta</taxon>
        <taxon>Spermatophyta</taxon>
        <taxon>Magnoliopsida</taxon>
        <taxon>Liliopsida</taxon>
        <taxon>Poales</taxon>
        <taxon>Bromeliaceae</taxon>
        <taxon>Bromelioideae</taxon>
        <taxon>Ananas</taxon>
    </lineage>
</organism>
<feature type="domain" description="UmuC" evidence="17">
    <location>
        <begin position="375"/>
        <end position="556"/>
    </location>
</feature>
<feature type="binding site" evidence="14">
    <location>
        <position position="379"/>
    </location>
    <ligand>
        <name>Mg(2+)</name>
        <dbReference type="ChEBI" id="CHEBI:18420"/>
        <label>1</label>
    </ligand>
</feature>
<evidence type="ECO:0000256" key="11">
    <source>
        <dbReference type="ARBA" id="ARBA00023204"/>
    </source>
</evidence>
<name>A0A6P5H3J9_ANACO</name>
<dbReference type="Gene3D" id="3.40.1170.60">
    <property type="match status" value="1"/>
</dbReference>
<evidence type="ECO:0000256" key="2">
    <source>
        <dbReference type="ARBA" id="ARBA00010945"/>
    </source>
</evidence>
<dbReference type="Gene3D" id="3.30.1490.100">
    <property type="entry name" value="DNA polymerase, Y-family, little finger domain"/>
    <property type="match status" value="1"/>
</dbReference>
<dbReference type="Gene3D" id="1.10.150.20">
    <property type="entry name" value="5' to 3' exonuclease, C-terminal subdomain"/>
    <property type="match status" value="1"/>
</dbReference>
<dbReference type="EC" id="2.7.7.-" evidence="13"/>
<dbReference type="InterPro" id="IPR001126">
    <property type="entry name" value="UmuC"/>
</dbReference>
<evidence type="ECO:0000259" key="16">
    <source>
        <dbReference type="PROSITE" id="PS50172"/>
    </source>
</evidence>
<evidence type="ECO:0000256" key="5">
    <source>
        <dbReference type="ARBA" id="ARBA00022679"/>
    </source>
</evidence>
<comment type="similarity">
    <text evidence="2 13">Belongs to the DNA polymerase type-Y family.</text>
</comment>
<comment type="cofactor">
    <cofactor evidence="14">
        <name>Mg(2+)</name>
        <dbReference type="ChEBI" id="CHEBI:18420"/>
    </cofactor>
    <text evidence="14">Binds 2 magnesium ions.</text>
</comment>
<dbReference type="SUPFAM" id="SSF100879">
    <property type="entry name" value="Lesion bypass DNA polymerase (Y-family), little finger domain"/>
    <property type="match status" value="1"/>
</dbReference>
<dbReference type="GO" id="GO:0005634">
    <property type="term" value="C:nucleus"/>
    <property type="evidence" value="ECO:0007669"/>
    <property type="project" value="UniProtKB-SubCell"/>
</dbReference>
<dbReference type="GO" id="GO:0042276">
    <property type="term" value="P:error-prone translesion synthesis"/>
    <property type="evidence" value="ECO:0007669"/>
    <property type="project" value="InterPro"/>
</dbReference>
<keyword evidence="11 13" id="KW-0234">DNA repair</keyword>
<dbReference type="InterPro" id="IPR053848">
    <property type="entry name" value="IMS_HHH_1"/>
</dbReference>
<dbReference type="FunFam" id="3.40.1170.60:FF:000004">
    <property type="entry name" value="DNA repair protein REV1"/>
    <property type="match status" value="1"/>
</dbReference>
<dbReference type="InterPro" id="IPR036420">
    <property type="entry name" value="BRCT_dom_sf"/>
</dbReference>
<dbReference type="Proteomes" id="UP000515123">
    <property type="component" value="Linkage group 2"/>
</dbReference>
<accession>A0A6P5H3J9</accession>
<dbReference type="SUPFAM" id="SSF56672">
    <property type="entry name" value="DNA/RNA polymerases"/>
    <property type="match status" value="1"/>
</dbReference>
<keyword evidence="6 13" id="KW-0548">Nucleotidyltransferase</keyword>
<dbReference type="GeneID" id="109728471"/>
<dbReference type="CDD" id="cd01701">
    <property type="entry name" value="PolY_Rev1"/>
    <property type="match status" value="1"/>
</dbReference>
<keyword evidence="9 14" id="KW-0460">Magnesium</keyword>
<evidence type="ECO:0000256" key="1">
    <source>
        <dbReference type="ARBA" id="ARBA00004123"/>
    </source>
</evidence>
<evidence type="ECO:0000256" key="8">
    <source>
        <dbReference type="ARBA" id="ARBA00022763"/>
    </source>
</evidence>
<dbReference type="SMART" id="SM00292">
    <property type="entry name" value="BRCT"/>
    <property type="match status" value="1"/>
</dbReference>
<dbReference type="PANTHER" id="PTHR45990">
    <property type="entry name" value="DNA REPAIR PROTEIN REV1"/>
    <property type="match status" value="1"/>
</dbReference>
<evidence type="ECO:0000256" key="3">
    <source>
        <dbReference type="ARBA" id="ARBA00020399"/>
    </source>
</evidence>
<dbReference type="PROSITE" id="PS50172">
    <property type="entry name" value="BRCT"/>
    <property type="match status" value="1"/>
</dbReference>
<protein>
    <recommendedName>
        <fullName evidence="3 13">DNA repair protein REV1</fullName>
        <ecNumber evidence="13">2.7.7.-</ecNumber>
    </recommendedName>
</protein>
<dbReference type="GO" id="GO:0017125">
    <property type="term" value="F:deoxycytidyl transferase activity"/>
    <property type="evidence" value="ECO:0007669"/>
    <property type="project" value="TreeGrafter"/>
</dbReference>
<evidence type="ECO:0000256" key="13">
    <source>
        <dbReference type="PIRNR" id="PIRNR036573"/>
    </source>
</evidence>
<reference evidence="19" key="2">
    <citation type="submission" date="2025-08" db="UniProtKB">
        <authorList>
            <consortium name="RefSeq"/>
        </authorList>
    </citation>
    <scope>IDENTIFICATION</scope>
    <source>
        <tissue evidence="19">Leaf</tissue>
    </source>
</reference>
<sequence>MLQFHASFFPDLAQVRTARVTMSSLEGRHPSSAATISSSLGDSRKRGRPDSARRNPRKRNSSFADFGSYMAEKNRKLRDQFETDASTSSADGRGIFRGISIFVDGFTIPSSQELKEFMLKHGGGFVNYFSRHTVTHIICGNLPDSKMKNLRAFSRGLPVVRPAWLVDSIAANKLLSWFPYQLSDGVNERCKQQKLSTFFTQKSISNSKNVETSADQQGTVGLEGSSSNDEVPKNIISYAQLQASTDEGQDSEEFGCYESEIDFDAKSVEANDAVYAISCSVLGAFDSSKPHIHNTSCCGNTKEEILDTKGAKASNMPHSTLTDPKFVENYFKNSRLHFIGIWRNRYRQHFSDFLCGAKSSNANIDSLSDRKKTIIVHIDMDCFFVSVVIRNFRDLFNKPVAVSHSDSLNGTAEISSANYPARDYGVKAGMFVRDAKACCPHLVIVPYNFEAYEEVADQFYSILHKYCNKVQAISCDEAFLDMTECSRDDPRKLALMIREEISKKTRCTASAGIADNMLLARLATRSAKPNGQCFIPSEKVRDFLNDLPVKALPGIGHSLDEKLKSRQIQSCGQLQKISKEELQNEFGKMTGDMLWSYCRGIDNRAVKTVQETKSVGAEVNWGVRFNDNTDFENFLVNLCKEVSLRLQGCRVQGRTVTLKVKKRRKGAEEPAKFLGCGDCETMSRSMTIPVATDDLISLRRISKQIFVSFHIDVKEVRGVGLKLSRLESADLHRKGFEENAIKSWLASPSEKVMKQSNKIASSLKKGNNEGLPPLCSLDVEVVKYLPPEIISEINDIYMGELHHFMEAHEDENRSIKSCKRTISLPEQGDNSLASSGQAAISDVGGHTAYELNDSVAGPLKKGKLPGGYSAVAISSISTQRKMTKERKQVETPYAFCSRSNELGSNLPRSNENMDLMPGSWSQADISILQQLPEDVRTDSYELTPQRARISNDSYDLTSELLKSSGNQNLKCSKISLFSGSPPKWVEKFKVSNCLILNVIAEFYAKSRADALLSSILQSVISFLPLASEKSSEERDEAISCLCELLTQYIILKIESDIEELYNCFCLLKRFSSVSKLFLEVHKGVFPFLQASTDAYYGGNFYLPIVE</sequence>
<dbReference type="GO" id="GO:0006281">
    <property type="term" value="P:DNA repair"/>
    <property type="evidence" value="ECO:0007669"/>
    <property type="project" value="UniProtKB-KW"/>
</dbReference>
<dbReference type="InterPro" id="IPR017961">
    <property type="entry name" value="DNA_pol_Y-fam_little_finger"/>
</dbReference>
<dbReference type="InterPro" id="IPR036775">
    <property type="entry name" value="DNA_pol_Y-fam_lit_finger_sf"/>
</dbReference>
<dbReference type="FunFam" id="3.30.70.270:FF:000019">
    <property type="entry name" value="DNA repair protein REV1"/>
    <property type="match status" value="1"/>
</dbReference>
<dbReference type="PROSITE" id="PS50173">
    <property type="entry name" value="UMUC"/>
    <property type="match status" value="1"/>
</dbReference>
<feature type="compositionally biased region" description="Basic and acidic residues" evidence="15">
    <location>
        <begin position="42"/>
        <end position="53"/>
    </location>
</feature>
<evidence type="ECO:0000313" key="18">
    <source>
        <dbReference type="Proteomes" id="UP000515123"/>
    </source>
</evidence>
<evidence type="ECO:0000256" key="4">
    <source>
        <dbReference type="ARBA" id="ARBA00022634"/>
    </source>
</evidence>
<dbReference type="InterPro" id="IPR043502">
    <property type="entry name" value="DNA/RNA_pol_sf"/>
</dbReference>
<dbReference type="GO" id="GO:0070987">
    <property type="term" value="P:error-free translesion synthesis"/>
    <property type="evidence" value="ECO:0007669"/>
    <property type="project" value="TreeGrafter"/>
</dbReference>
<dbReference type="FunFam" id="3.30.1490.100:FF:000001">
    <property type="entry name" value="DNA repair protein REV1"/>
    <property type="match status" value="1"/>
</dbReference>
<dbReference type="FunFam" id="3.40.50.10190:FF:000011">
    <property type="entry name" value="DNA repair protein REV1"/>
    <property type="match status" value="1"/>
</dbReference>
<dbReference type="Gene3D" id="6.10.250.1490">
    <property type="match status" value="1"/>
</dbReference>
<evidence type="ECO:0000256" key="10">
    <source>
        <dbReference type="ARBA" id="ARBA00023125"/>
    </source>
</evidence>
<dbReference type="NCBIfam" id="NF002677">
    <property type="entry name" value="PRK02406.1"/>
    <property type="match status" value="1"/>
</dbReference>
<keyword evidence="10 13" id="KW-0238">DNA-binding</keyword>
<keyword evidence="12 13" id="KW-0539">Nucleus</keyword>
<evidence type="ECO:0000256" key="6">
    <source>
        <dbReference type="ARBA" id="ARBA00022695"/>
    </source>
</evidence>
<dbReference type="PIRSF" id="PIRSF036573">
    <property type="entry name" value="REV1"/>
    <property type="match status" value="1"/>
</dbReference>
<feature type="binding site" evidence="14">
    <location>
        <position position="476"/>
    </location>
    <ligand>
        <name>Mg(2+)</name>
        <dbReference type="ChEBI" id="CHEBI:18420"/>
        <label>1</label>
    </ligand>
</feature>
<keyword evidence="8 13" id="KW-0227">DNA damage</keyword>
<comment type="function">
    <text evidence="13">Deoxycytidyl transferase involved in DNA repair. Transfers a dCMP residue from dCTP to the 3'-end of a DNA primer in a template-dependent reaction. May assist in the first step in the bypass of abasic lesions by the insertion of a nucleotide opposite the lesion. Required for normal induction of mutations by physical and chemical agents.</text>
</comment>
<dbReference type="Pfam" id="PF00817">
    <property type="entry name" value="IMS"/>
    <property type="match status" value="1"/>
</dbReference>
<dbReference type="InterPro" id="IPR001357">
    <property type="entry name" value="BRCT_dom"/>
</dbReference>
<dbReference type="PANTHER" id="PTHR45990:SF1">
    <property type="entry name" value="DNA REPAIR PROTEIN REV1"/>
    <property type="match status" value="1"/>
</dbReference>
<dbReference type="AlphaFoldDB" id="A0A6P5H3J9"/>
<dbReference type="Gene3D" id="3.30.70.270">
    <property type="match status" value="1"/>
</dbReference>
<dbReference type="Pfam" id="PF00533">
    <property type="entry name" value="BRCT"/>
    <property type="match status" value="1"/>
</dbReference>
<evidence type="ECO:0000256" key="7">
    <source>
        <dbReference type="ARBA" id="ARBA00022723"/>
    </source>
</evidence>
<dbReference type="GO" id="GO:0046872">
    <property type="term" value="F:metal ion binding"/>
    <property type="evidence" value="ECO:0007669"/>
    <property type="project" value="UniProtKB-KW"/>
</dbReference>
<dbReference type="OrthoDB" id="1919845at2759"/>
<keyword evidence="7 14" id="KW-0479">Metal-binding</keyword>
<evidence type="ECO:0000259" key="17">
    <source>
        <dbReference type="PROSITE" id="PS50173"/>
    </source>
</evidence>
<reference evidence="18" key="1">
    <citation type="journal article" date="2015" name="Nat. Genet.">
        <title>The pineapple genome and the evolution of CAM photosynthesis.</title>
        <authorList>
            <person name="Ming R."/>
            <person name="VanBuren R."/>
            <person name="Wai C.M."/>
            <person name="Tang H."/>
            <person name="Schatz M.C."/>
            <person name="Bowers J.E."/>
            <person name="Lyons E."/>
            <person name="Wang M.L."/>
            <person name="Chen J."/>
            <person name="Biggers E."/>
            <person name="Zhang J."/>
            <person name="Huang L."/>
            <person name="Zhang L."/>
            <person name="Miao W."/>
            <person name="Zhang J."/>
            <person name="Ye Z."/>
            <person name="Miao C."/>
            <person name="Lin Z."/>
            <person name="Wang H."/>
            <person name="Zhou H."/>
            <person name="Yim W.C."/>
            <person name="Priest H.D."/>
            <person name="Zheng C."/>
            <person name="Woodhouse M."/>
            <person name="Edger P.P."/>
            <person name="Guyot R."/>
            <person name="Guo H.B."/>
            <person name="Guo H."/>
            <person name="Zheng G."/>
            <person name="Singh R."/>
            <person name="Sharma A."/>
            <person name="Min X."/>
            <person name="Zheng Y."/>
            <person name="Lee H."/>
            <person name="Gurtowski J."/>
            <person name="Sedlazeck F.J."/>
            <person name="Harkess A."/>
            <person name="McKain M.R."/>
            <person name="Liao Z."/>
            <person name="Fang J."/>
            <person name="Liu J."/>
            <person name="Zhang X."/>
            <person name="Zhang Q."/>
            <person name="Hu W."/>
            <person name="Qin Y."/>
            <person name="Wang K."/>
            <person name="Chen L.Y."/>
            <person name="Shirley N."/>
            <person name="Lin Y.R."/>
            <person name="Liu L.Y."/>
            <person name="Hernandez A.G."/>
            <person name="Wright C.L."/>
            <person name="Bulone V."/>
            <person name="Tuskan G.A."/>
            <person name="Heath K."/>
            <person name="Zee F."/>
            <person name="Moore P.H."/>
            <person name="Sunkar R."/>
            <person name="Leebens-Mack J.H."/>
            <person name="Mockler T."/>
            <person name="Bennetzen J.L."/>
            <person name="Freeling M."/>
            <person name="Sankoff D."/>
            <person name="Paterson A.H."/>
            <person name="Zhu X."/>
            <person name="Yang X."/>
            <person name="Smith J.A."/>
            <person name="Cushman J.C."/>
            <person name="Paull R.E."/>
            <person name="Yu Q."/>
        </authorList>
    </citation>
    <scope>NUCLEOTIDE SEQUENCE [LARGE SCALE GENOMIC DNA]</scope>
    <source>
        <strain evidence="18">cv. F153</strain>
    </source>
</reference>
<comment type="subcellular location">
    <subcellularLocation>
        <location evidence="1 13">Nucleus</location>
    </subcellularLocation>
</comment>
<dbReference type="SUPFAM" id="SSF52113">
    <property type="entry name" value="BRCT domain"/>
    <property type="match status" value="1"/>
</dbReference>
<evidence type="ECO:0000256" key="12">
    <source>
        <dbReference type="ARBA" id="ARBA00023242"/>
    </source>
</evidence>
<gene>
    <name evidence="19" type="primary">LOC109728471</name>
</gene>